<reference evidence="10" key="1">
    <citation type="submission" date="2017-02" db="EMBL/GenBank/DDBJ databases">
        <authorList>
            <person name="Varghese N."/>
            <person name="Submissions S."/>
        </authorList>
    </citation>
    <scope>NUCLEOTIDE SEQUENCE [LARGE SCALE GENOMIC DNA]</scope>
    <source>
        <strain evidence="10">USBA 833</strain>
    </source>
</reference>
<dbReference type="RefSeq" id="WP_078696049.1">
    <property type="nucleotide sequence ID" value="NZ_FUYH01000006.1"/>
</dbReference>
<dbReference type="PANTHER" id="PTHR32481:SF7">
    <property type="entry name" value="AMINOPEPTIDASE YHFE-RELATED"/>
    <property type="match status" value="1"/>
</dbReference>
<feature type="binding site" evidence="8">
    <location>
        <position position="69"/>
    </location>
    <ligand>
        <name>Zn(2+)</name>
        <dbReference type="ChEBI" id="CHEBI:29105"/>
        <label>1</label>
    </ligand>
</feature>
<protein>
    <submittedName>
        <fullName evidence="9">Putative aminopeptidase FrvX</fullName>
    </submittedName>
</protein>
<dbReference type="Gene3D" id="2.40.30.40">
    <property type="entry name" value="Peptidase M42, domain 2"/>
    <property type="match status" value="1"/>
</dbReference>
<organism evidence="9 10">
    <name type="scientific">Caloramator quimbayensis</name>
    <dbReference type="NCBI Taxonomy" id="1147123"/>
    <lineage>
        <taxon>Bacteria</taxon>
        <taxon>Bacillati</taxon>
        <taxon>Bacillota</taxon>
        <taxon>Clostridia</taxon>
        <taxon>Eubacteriales</taxon>
        <taxon>Clostridiaceae</taxon>
        <taxon>Caloramator</taxon>
    </lineage>
</organism>
<feature type="binding site" evidence="8">
    <location>
        <position position="241"/>
    </location>
    <ligand>
        <name>Zn(2+)</name>
        <dbReference type="ChEBI" id="CHEBI:29105"/>
        <label>1</label>
    </ligand>
</feature>
<evidence type="ECO:0000256" key="3">
    <source>
        <dbReference type="ARBA" id="ARBA00022670"/>
    </source>
</evidence>
<dbReference type="GO" id="GO:0006508">
    <property type="term" value="P:proteolysis"/>
    <property type="evidence" value="ECO:0007669"/>
    <property type="project" value="UniProtKB-KW"/>
</dbReference>
<comment type="similarity">
    <text evidence="1 6">Belongs to the peptidase M42 family.</text>
</comment>
<evidence type="ECO:0000256" key="5">
    <source>
        <dbReference type="ARBA" id="ARBA00022801"/>
    </source>
</evidence>
<evidence type="ECO:0000256" key="6">
    <source>
        <dbReference type="PIRNR" id="PIRNR001123"/>
    </source>
</evidence>
<dbReference type="GO" id="GO:0046872">
    <property type="term" value="F:metal ion binding"/>
    <property type="evidence" value="ECO:0007669"/>
    <property type="project" value="UniProtKB-UniRule"/>
</dbReference>
<evidence type="ECO:0000256" key="4">
    <source>
        <dbReference type="ARBA" id="ARBA00022723"/>
    </source>
</evidence>
<evidence type="ECO:0000313" key="9">
    <source>
        <dbReference type="EMBL" id="SKA84723.1"/>
    </source>
</evidence>
<gene>
    <name evidence="9" type="ORF">SAMN05443428_10657</name>
</gene>
<evidence type="ECO:0000256" key="1">
    <source>
        <dbReference type="ARBA" id="ARBA00006272"/>
    </source>
</evidence>
<keyword evidence="3" id="KW-0645">Protease</keyword>
<feature type="binding site" evidence="8">
    <location>
        <position position="221"/>
    </location>
    <ligand>
        <name>Zn(2+)</name>
        <dbReference type="ChEBI" id="CHEBI:29105"/>
        <label>2</label>
    </ligand>
</feature>
<keyword evidence="2 9" id="KW-0031">Aminopeptidase</keyword>
<accession>A0A1T4X4Z5</accession>
<dbReference type="CDD" id="cd05657">
    <property type="entry name" value="M42_glucanase_like"/>
    <property type="match status" value="1"/>
</dbReference>
<sequence>MEKYLDYIIKSIVDLTNIPSPSGYAMKAVKYIEESIKNSGINYRITNKGALIATIEGNDNKNQRTISAHVDTLGAMVKSIKENGRISFDKIGGFILNSIEGENCIIETCEGKRFSGTILTVKPSVHIHGDAGQIERKIENMEIIIDEKVKCKEDIEKLGINVGDFIFFDTRTIVTESGFIKSRHLDDKASAGIILGVIKYIIENNISLPYTTNFFFSNYEEVGHGAASSIPENTVEFIAVDMGAPGEGQNSSEYAACICAKDSHGPYDYELRKKLVNICIQNNIDYKVDIYPHYGSDASTALSSGYDLKTGLIGPGVFASHSYERTHKDAILNTSKLLLCYILS</sequence>
<dbReference type="OrthoDB" id="361940at2"/>
<dbReference type="InterPro" id="IPR051464">
    <property type="entry name" value="Peptidase_M42_aminopept"/>
</dbReference>
<dbReference type="SUPFAM" id="SSF101821">
    <property type="entry name" value="Aminopeptidase/glucanase lid domain"/>
    <property type="match status" value="1"/>
</dbReference>
<keyword evidence="10" id="KW-1185">Reference proteome</keyword>
<feature type="binding site" evidence="8">
    <location>
        <position position="321"/>
    </location>
    <ligand>
        <name>Zn(2+)</name>
        <dbReference type="ChEBI" id="CHEBI:29105"/>
        <label>2</label>
    </ligand>
</feature>
<dbReference type="GO" id="GO:0004177">
    <property type="term" value="F:aminopeptidase activity"/>
    <property type="evidence" value="ECO:0007669"/>
    <property type="project" value="UniProtKB-UniRule"/>
</dbReference>
<evidence type="ECO:0000256" key="2">
    <source>
        <dbReference type="ARBA" id="ARBA00022438"/>
    </source>
</evidence>
<keyword evidence="4 8" id="KW-0479">Metal-binding</keyword>
<keyword evidence="5" id="KW-0378">Hydrolase</keyword>
<dbReference type="Proteomes" id="UP000190105">
    <property type="component" value="Unassembled WGS sequence"/>
</dbReference>
<dbReference type="SUPFAM" id="SSF53187">
    <property type="entry name" value="Zn-dependent exopeptidases"/>
    <property type="match status" value="1"/>
</dbReference>
<dbReference type="PIRSF" id="PIRSF001123">
    <property type="entry name" value="PepA_GA"/>
    <property type="match status" value="1"/>
</dbReference>
<evidence type="ECO:0000313" key="10">
    <source>
        <dbReference type="Proteomes" id="UP000190105"/>
    </source>
</evidence>
<feature type="active site" description="Proton acceptor" evidence="7">
    <location>
        <position position="220"/>
    </location>
</feature>
<comment type="cofactor">
    <cofactor evidence="8">
        <name>a divalent metal cation</name>
        <dbReference type="ChEBI" id="CHEBI:60240"/>
    </cofactor>
    <text evidence="8">Binds 2 divalent metal cations per subunit.</text>
</comment>
<feature type="binding site" evidence="8">
    <location>
        <position position="186"/>
    </location>
    <ligand>
        <name>Zn(2+)</name>
        <dbReference type="ChEBI" id="CHEBI:29105"/>
        <label>2</label>
    </ligand>
</feature>
<feature type="binding site" evidence="8">
    <location>
        <position position="186"/>
    </location>
    <ligand>
        <name>Zn(2+)</name>
        <dbReference type="ChEBI" id="CHEBI:29105"/>
        <label>1</label>
    </ligand>
</feature>
<dbReference type="InterPro" id="IPR008007">
    <property type="entry name" value="Peptidase_M42"/>
</dbReference>
<dbReference type="AlphaFoldDB" id="A0A1T4X4Z5"/>
<name>A0A1T4X4Z5_9CLOT</name>
<evidence type="ECO:0000256" key="8">
    <source>
        <dbReference type="PIRSR" id="PIRSR001123-2"/>
    </source>
</evidence>
<dbReference type="Pfam" id="PF05343">
    <property type="entry name" value="Peptidase_M42"/>
    <property type="match status" value="1"/>
</dbReference>
<dbReference type="Gene3D" id="3.40.630.10">
    <property type="entry name" value="Zn peptidases"/>
    <property type="match status" value="1"/>
</dbReference>
<proteinExistence type="inferred from homology"/>
<dbReference type="PANTHER" id="PTHR32481">
    <property type="entry name" value="AMINOPEPTIDASE"/>
    <property type="match status" value="1"/>
</dbReference>
<dbReference type="STRING" id="1147123.SAMN05443428_10657"/>
<dbReference type="EMBL" id="FUYH01000006">
    <property type="protein sequence ID" value="SKA84723.1"/>
    <property type="molecule type" value="Genomic_DNA"/>
</dbReference>
<evidence type="ECO:0000256" key="7">
    <source>
        <dbReference type="PIRSR" id="PIRSR001123-1"/>
    </source>
</evidence>
<dbReference type="InterPro" id="IPR023367">
    <property type="entry name" value="Peptidase_M42_dom2"/>
</dbReference>